<protein>
    <submittedName>
        <fullName evidence="5">Related to cutinase transcription factor 1 beta</fullName>
    </submittedName>
</protein>
<dbReference type="PANTHER" id="PTHR47425">
    <property type="entry name" value="FARB-RELATED"/>
    <property type="match status" value="1"/>
</dbReference>
<sequence>MSSQSNSAPRPVAMSTPPVLAPATARPETIAPAPAARSPPKTSSQKTTETKKQPSAGAGADLTAAAKITKRRAARACVSCRARKVRCDVVEGAPCGNCRWDNVECVVQESRRRKKNIHQLHAANAGAAAARHVPSAEVHHGQPTTNAGVRVDSISSSARLDSISSSVRFGSISSSTPPAISPSCDAPILLDPNPASPATGTANLFVNDGLDSRTPHLTYPQPEFNSTSTDESSRLLLSSLLNQVALLGNPQFPSVDDLDQSNLLPPFICVFPAKISSQDIRFLREKGAASLPGPALQNALLQAYVEYVHPYMPLLDIQDFLATVNARDGSRGQVSLFLYQAVMFAATAFVDMKALREAGFTSRKAARKAFFQKARLLYDFDYESDRLVLVQGLLLKTFWYESPDDQKDTWHWMGVAISLAHTIGLHRNPMSMRMPERKQRLWKRIWWSCFMRDRLIALGMRRPTRIKDEDFDVPMLEKSDFDIEVLPEDNTLVPPNCAAVRDLTVQEELAELCIAKAQLCILVSRMLKAQYSVLTRDKMRPDDTTNSTMMLFPNKGNNVELVKTVDLELMTWESALHECCQYRPITPLDVRDGRSTLAIHRTLLHMVYHSTVSALHRPQFLPASPAQAMMASRPVQEMARIRVRDAAARITLMAADLHRFKLERYLPTTGVTVVLPAMIIHLLDMRNPVQKTRERAMKGFKQCMRVMEKLRDIYAAADYAASFLDAALRKASIDLSQGSQQATAAPAPAKYQQAPMTAHTPPPDNVPYMTAPEASLYTSSYGEDNRPITPVMATAAEFGISATSPPHTEHDDFDSASYEMTPSTSGASEEMNVDFDLARVETMDSGCSDTGGLGIGAGEVNGVTDMDMDQWLQFPPEGVNDSDDTFMAGMFSSGDVEQGLSWAFGNEGQAVAG</sequence>
<dbReference type="GO" id="GO:0003677">
    <property type="term" value="F:DNA binding"/>
    <property type="evidence" value="ECO:0007669"/>
    <property type="project" value="InterPro"/>
</dbReference>
<dbReference type="InterPro" id="IPR052761">
    <property type="entry name" value="Fungal_Detox/Toxin_TFs"/>
</dbReference>
<dbReference type="GO" id="GO:0006351">
    <property type="term" value="P:DNA-templated transcription"/>
    <property type="evidence" value="ECO:0007669"/>
    <property type="project" value="InterPro"/>
</dbReference>
<dbReference type="PROSITE" id="PS50048">
    <property type="entry name" value="ZN2_CY6_FUNGAL_2"/>
    <property type="match status" value="1"/>
</dbReference>
<dbReference type="PANTHER" id="PTHR47425:SF2">
    <property type="entry name" value="FARB-RELATED"/>
    <property type="match status" value="1"/>
</dbReference>
<dbReference type="Pfam" id="PF04082">
    <property type="entry name" value="Fungal_trans"/>
    <property type="match status" value="1"/>
</dbReference>
<evidence type="ECO:0000256" key="3">
    <source>
        <dbReference type="SAM" id="MobiDB-lite"/>
    </source>
</evidence>
<feature type="compositionally biased region" description="Low complexity" evidence="3">
    <location>
        <begin position="38"/>
        <end position="59"/>
    </location>
</feature>
<accession>A0AAE8MVT8</accession>
<evidence type="ECO:0000256" key="1">
    <source>
        <dbReference type="ARBA" id="ARBA00022723"/>
    </source>
</evidence>
<dbReference type="SMART" id="SM00906">
    <property type="entry name" value="Fungal_trans"/>
    <property type="match status" value="1"/>
</dbReference>
<dbReference type="CDD" id="cd12148">
    <property type="entry name" value="fungal_TF_MHR"/>
    <property type="match status" value="1"/>
</dbReference>
<comment type="caution">
    <text evidence="5">The sequence shown here is derived from an EMBL/GenBank/DDBJ whole genome shotgun (WGS) entry which is preliminary data.</text>
</comment>
<dbReference type="Gene3D" id="4.10.240.10">
    <property type="entry name" value="Zn(2)-C6 fungal-type DNA-binding domain"/>
    <property type="match status" value="1"/>
</dbReference>
<keyword evidence="2" id="KW-0539">Nucleus</keyword>
<dbReference type="EMBL" id="ONZQ02000004">
    <property type="protein sequence ID" value="SPO00976.1"/>
    <property type="molecule type" value="Genomic_DNA"/>
</dbReference>
<keyword evidence="1" id="KW-0479">Metal-binding</keyword>
<proteinExistence type="predicted"/>
<feature type="compositionally biased region" description="Polar residues" evidence="3">
    <location>
        <begin position="818"/>
        <end position="827"/>
    </location>
</feature>
<evidence type="ECO:0000313" key="6">
    <source>
        <dbReference type="Proteomes" id="UP001187682"/>
    </source>
</evidence>
<feature type="domain" description="Zn(2)-C6 fungal-type" evidence="4">
    <location>
        <begin position="76"/>
        <end position="107"/>
    </location>
</feature>
<feature type="region of interest" description="Disordered" evidence="3">
    <location>
        <begin position="1"/>
        <end position="59"/>
    </location>
</feature>
<keyword evidence="6" id="KW-1185">Reference proteome</keyword>
<dbReference type="InterPro" id="IPR007219">
    <property type="entry name" value="XnlR_reg_dom"/>
</dbReference>
<dbReference type="GO" id="GO:0000981">
    <property type="term" value="F:DNA-binding transcription factor activity, RNA polymerase II-specific"/>
    <property type="evidence" value="ECO:0007669"/>
    <property type="project" value="InterPro"/>
</dbReference>
<dbReference type="Proteomes" id="UP001187682">
    <property type="component" value="Unassembled WGS sequence"/>
</dbReference>
<dbReference type="SUPFAM" id="SSF57701">
    <property type="entry name" value="Zn2/Cys6 DNA-binding domain"/>
    <property type="match status" value="1"/>
</dbReference>
<reference evidence="5" key="1">
    <citation type="submission" date="2018-03" db="EMBL/GenBank/DDBJ databases">
        <authorList>
            <person name="Guldener U."/>
        </authorList>
    </citation>
    <scope>NUCLEOTIDE SEQUENCE</scope>
</reference>
<organism evidence="5 6">
    <name type="scientific">Cephalotrichum gorgonifer</name>
    <dbReference type="NCBI Taxonomy" id="2041049"/>
    <lineage>
        <taxon>Eukaryota</taxon>
        <taxon>Fungi</taxon>
        <taxon>Dikarya</taxon>
        <taxon>Ascomycota</taxon>
        <taxon>Pezizomycotina</taxon>
        <taxon>Sordariomycetes</taxon>
        <taxon>Hypocreomycetidae</taxon>
        <taxon>Microascales</taxon>
        <taxon>Microascaceae</taxon>
        <taxon>Cephalotrichum</taxon>
    </lineage>
</organism>
<dbReference type="AlphaFoldDB" id="A0AAE8MVT8"/>
<dbReference type="InterPro" id="IPR036864">
    <property type="entry name" value="Zn2-C6_fun-type_DNA-bd_sf"/>
</dbReference>
<dbReference type="InterPro" id="IPR001138">
    <property type="entry name" value="Zn2Cys6_DnaBD"/>
</dbReference>
<evidence type="ECO:0000313" key="5">
    <source>
        <dbReference type="EMBL" id="SPO00976.1"/>
    </source>
</evidence>
<evidence type="ECO:0000256" key="2">
    <source>
        <dbReference type="ARBA" id="ARBA00023242"/>
    </source>
</evidence>
<gene>
    <name evidence="5" type="ORF">DNG_03724</name>
</gene>
<dbReference type="CDD" id="cd00067">
    <property type="entry name" value="GAL4"/>
    <property type="match status" value="1"/>
</dbReference>
<feature type="region of interest" description="Disordered" evidence="3">
    <location>
        <begin position="806"/>
        <end position="828"/>
    </location>
</feature>
<evidence type="ECO:0000259" key="4">
    <source>
        <dbReference type="PROSITE" id="PS50048"/>
    </source>
</evidence>
<dbReference type="SMART" id="SM00066">
    <property type="entry name" value="GAL4"/>
    <property type="match status" value="1"/>
</dbReference>
<dbReference type="GO" id="GO:0008270">
    <property type="term" value="F:zinc ion binding"/>
    <property type="evidence" value="ECO:0007669"/>
    <property type="project" value="InterPro"/>
</dbReference>
<name>A0AAE8MVT8_9PEZI</name>
<dbReference type="Pfam" id="PF00172">
    <property type="entry name" value="Zn_clus"/>
    <property type="match status" value="1"/>
</dbReference>
<dbReference type="PROSITE" id="PS00463">
    <property type="entry name" value="ZN2_CY6_FUNGAL_1"/>
    <property type="match status" value="1"/>
</dbReference>